<sequence>MAIRPPVECPLCHDDLDRDQKLEDHLVGTHSKRTLAKFVVSETVAMNDGDLV</sequence>
<dbReference type="OrthoDB" id="182160at2157"/>
<dbReference type="Proteomes" id="UP000258707">
    <property type="component" value="Chromosome"/>
</dbReference>
<feature type="domain" description="C2H2-type" evidence="1">
    <location>
        <begin position="9"/>
        <end position="30"/>
    </location>
</feature>
<accession>A0A346PCF3</accession>
<reference evidence="3" key="1">
    <citation type="submission" date="2017-10" db="EMBL/GenBank/DDBJ databases">
        <title>Phenotypic and genomic properties of facultatively anaerobic sulfur-reducing natronoarchaea from hypersaline soda lakes.</title>
        <authorList>
            <person name="Sorokin D.Y."/>
            <person name="Kublanov I.V."/>
            <person name="Roman P."/>
            <person name="Sinninghe Damste J.S."/>
            <person name="Golyshin P.N."/>
            <person name="Rojo D."/>
            <person name="Ciordia S."/>
            <person name="Mena Md.C."/>
            <person name="Ferrer M."/>
            <person name="Messina E."/>
            <person name="Smedile F."/>
            <person name="La Spada G."/>
            <person name="La Cono V."/>
            <person name="Yakimov M.M."/>
        </authorList>
    </citation>
    <scope>NUCLEOTIDE SEQUENCE [LARGE SCALE GENOMIC DNA]</scope>
    <source>
        <strain evidence="3">AArc1</strain>
    </source>
</reference>
<dbReference type="AlphaFoldDB" id="A0A346PCF3"/>
<evidence type="ECO:0000313" key="3">
    <source>
        <dbReference type="Proteomes" id="UP000258707"/>
    </source>
</evidence>
<dbReference type="PROSITE" id="PS00028">
    <property type="entry name" value="ZINC_FINGER_C2H2_1"/>
    <property type="match status" value="1"/>
</dbReference>
<organism evidence="2 3">
    <name type="scientific">Natrarchaeobaculum sulfurireducens</name>
    <dbReference type="NCBI Taxonomy" id="2044521"/>
    <lineage>
        <taxon>Archaea</taxon>
        <taxon>Methanobacteriati</taxon>
        <taxon>Methanobacteriota</taxon>
        <taxon>Stenosarchaea group</taxon>
        <taxon>Halobacteria</taxon>
        <taxon>Halobacteriales</taxon>
        <taxon>Natrialbaceae</taxon>
        <taxon>Natrarchaeobaculum</taxon>
    </lineage>
</organism>
<protein>
    <recommendedName>
        <fullName evidence="1">C2H2-type domain-containing protein</fullName>
    </recommendedName>
</protein>
<evidence type="ECO:0000313" key="2">
    <source>
        <dbReference type="EMBL" id="AXR77198.1"/>
    </source>
</evidence>
<dbReference type="RefSeq" id="WP_186336652.1">
    <property type="nucleotide sequence ID" value="NZ_CP024047.1"/>
</dbReference>
<dbReference type="GeneID" id="58747259"/>
<evidence type="ECO:0000259" key="1">
    <source>
        <dbReference type="PROSITE" id="PS00028"/>
    </source>
</evidence>
<dbReference type="KEGG" id="nan:AArc1_0856"/>
<proteinExistence type="predicted"/>
<dbReference type="InterPro" id="IPR013087">
    <property type="entry name" value="Znf_C2H2_type"/>
</dbReference>
<name>A0A346PCF3_9EURY</name>
<gene>
    <name evidence="2" type="ORF">AArc1_0856</name>
</gene>
<dbReference type="EMBL" id="CP024047">
    <property type="protein sequence ID" value="AXR77198.1"/>
    <property type="molecule type" value="Genomic_DNA"/>
</dbReference>